<comment type="caution">
    <text evidence="1">The sequence shown here is derived from an EMBL/GenBank/DDBJ whole genome shotgun (WGS) entry which is preliminary data.</text>
</comment>
<evidence type="ECO:0000313" key="1">
    <source>
        <dbReference type="EMBL" id="KAL3654752.1"/>
    </source>
</evidence>
<keyword evidence="2" id="KW-1185">Reference proteome</keyword>
<name>A0ABD3EJZ9_9LAMI</name>
<dbReference type="EMBL" id="JAVIJP010000003">
    <property type="protein sequence ID" value="KAL3654752.1"/>
    <property type="molecule type" value="Genomic_DNA"/>
</dbReference>
<protein>
    <submittedName>
        <fullName evidence="1">Uncharacterized protein</fullName>
    </submittedName>
</protein>
<accession>A0ABD3EJZ9</accession>
<sequence>MGYIPARKETGLVGDIRSFPLFIFSGAEWLSPIYPELSLDEYFREEADNSLAPCPLANARWLIYLPLHSAVYGGGDVNSVDANLVSYHGVRNQ</sequence>
<proteinExistence type="predicted"/>
<dbReference type="Proteomes" id="UP001632038">
    <property type="component" value="Unassembled WGS sequence"/>
</dbReference>
<reference evidence="2" key="1">
    <citation type="journal article" date="2024" name="IScience">
        <title>Strigolactones Initiate the Formation of Haustorium-like Structures in Castilleja.</title>
        <authorList>
            <person name="Buerger M."/>
            <person name="Peterson D."/>
            <person name="Chory J."/>
        </authorList>
    </citation>
    <scope>NUCLEOTIDE SEQUENCE [LARGE SCALE GENOMIC DNA]</scope>
</reference>
<organism evidence="1 2">
    <name type="scientific">Castilleja foliolosa</name>
    <dbReference type="NCBI Taxonomy" id="1961234"/>
    <lineage>
        <taxon>Eukaryota</taxon>
        <taxon>Viridiplantae</taxon>
        <taxon>Streptophyta</taxon>
        <taxon>Embryophyta</taxon>
        <taxon>Tracheophyta</taxon>
        <taxon>Spermatophyta</taxon>
        <taxon>Magnoliopsida</taxon>
        <taxon>eudicotyledons</taxon>
        <taxon>Gunneridae</taxon>
        <taxon>Pentapetalae</taxon>
        <taxon>asterids</taxon>
        <taxon>lamiids</taxon>
        <taxon>Lamiales</taxon>
        <taxon>Orobanchaceae</taxon>
        <taxon>Pedicularideae</taxon>
        <taxon>Castillejinae</taxon>
        <taxon>Castilleja</taxon>
    </lineage>
</organism>
<dbReference type="AlphaFoldDB" id="A0ABD3EJZ9"/>
<gene>
    <name evidence="1" type="ORF">CASFOL_001487</name>
</gene>
<evidence type="ECO:0000313" key="2">
    <source>
        <dbReference type="Proteomes" id="UP001632038"/>
    </source>
</evidence>